<dbReference type="Proteomes" id="UP000815325">
    <property type="component" value="Unassembled WGS sequence"/>
</dbReference>
<protein>
    <submittedName>
        <fullName evidence="2">Uncharacterized protein</fullName>
    </submittedName>
</protein>
<accession>A0ABQ7FYP8</accession>
<organism evidence="2 3">
    <name type="scientific">Dunaliella salina</name>
    <name type="common">Green alga</name>
    <name type="synonym">Protococcus salinus</name>
    <dbReference type="NCBI Taxonomy" id="3046"/>
    <lineage>
        <taxon>Eukaryota</taxon>
        <taxon>Viridiplantae</taxon>
        <taxon>Chlorophyta</taxon>
        <taxon>core chlorophytes</taxon>
        <taxon>Chlorophyceae</taxon>
        <taxon>CS clade</taxon>
        <taxon>Chlamydomonadales</taxon>
        <taxon>Dunaliellaceae</taxon>
        <taxon>Dunaliella</taxon>
    </lineage>
</organism>
<evidence type="ECO:0000313" key="3">
    <source>
        <dbReference type="Proteomes" id="UP000815325"/>
    </source>
</evidence>
<dbReference type="EMBL" id="MU070497">
    <property type="protein sequence ID" value="KAF5827468.1"/>
    <property type="molecule type" value="Genomic_DNA"/>
</dbReference>
<name>A0ABQ7FYP8_DUNSA</name>
<proteinExistence type="predicted"/>
<comment type="caution">
    <text evidence="2">The sequence shown here is derived from an EMBL/GenBank/DDBJ whole genome shotgun (WGS) entry which is preliminary data.</text>
</comment>
<gene>
    <name evidence="2" type="ORF">DUNSADRAFT_612</name>
</gene>
<reference evidence="2" key="1">
    <citation type="submission" date="2017-08" db="EMBL/GenBank/DDBJ databases">
        <authorList>
            <person name="Polle J.E."/>
            <person name="Barry K."/>
            <person name="Cushman J."/>
            <person name="Schmutz J."/>
            <person name="Tran D."/>
            <person name="Hathwaick L.T."/>
            <person name="Yim W.C."/>
            <person name="Jenkins J."/>
            <person name="Mckie-Krisberg Z.M."/>
            <person name="Prochnik S."/>
            <person name="Lindquist E."/>
            <person name="Dockter R.B."/>
            <person name="Adam C."/>
            <person name="Molina H."/>
            <person name="Bunkerborg J."/>
            <person name="Jin E."/>
            <person name="Buchheim M."/>
            <person name="Magnuson J."/>
        </authorList>
    </citation>
    <scope>NUCLEOTIDE SEQUENCE</scope>
    <source>
        <strain evidence="2">CCAP 19/18</strain>
    </source>
</reference>
<sequence>AVPSSPSPPPPSPSPSPPPSPPPFSPPPSLPSPSAPLPAPSPSPPPSPPPFPPPSSPPSPSPPPPALSPPMPPLAPPPLPPAMEEDDLMSQPAPREADTVLRLAPRKPWEEAVEDLEDPLGDGHQKLPTVVTKFTVSGREGANVQDPGSKVLLSSSTFEKVLEWQVTSQLLQWGDPNVLAQSSNPTQITFANRPTPQSQPYIVKYSLPDDIGFAVQSVLRVVHLDCEKGEHKCEDIRADGTTKYSCSTDGLCVEYSVQSVSAGEGTRDRSRPSLMLEGPASVNIVQGDTYTRCNATQLESGDACERGAKASDSVQGDLAKSIQLSCFWGPRQGVEVGQHRYRCGCWPSFGCWHQH</sequence>
<evidence type="ECO:0000256" key="1">
    <source>
        <dbReference type="SAM" id="MobiDB-lite"/>
    </source>
</evidence>
<feature type="non-terminal residue" evidence="2">
    <location>
        <position position="1"/>
    </location>
</feature>
<dbReference type="PRINTS" id="PR01217">
    <property type="entry name" value="PRICHEXTENSN"/>
</dbReference>
<evidence type="ECO:0000313" key="2">
    <source>
        <dbReference type="EMBL" id="KAF5827468.1"/>
    </source>
</evidence>
<keyword evidence="3" id="KW-1185">Reference proteome</keyword>
<feature type="region of interest" description="Disordered" evidence="1">
    <location>
        <begin position="1"/>
        <end position="93"/>
    </location>
</feature>
<feature type="compositionally biased region" description="Pro residues" evidence="1">
    <location>
        <begin position="1"/>
        <end position="81"/>
    </location>
</feature>